<dbReference type="AlphaFoldDB" id="A0A2S2PW61"/>
<dbReference type="PANTHER" id="PTHR15857">
    <property type="entry name" value="COMM DOMAIN CONTAINING PROTEIN 2"/>
    <property type="match status" value="1"/>
</dbReference>
<dbReference type="PANTHER" id="PTHR15857:SF0">
    <property type="entry name" value="COMM DOMAIN-CONTAINING PROTEIN 2"/>
    <property type="match status" value="1"/>
</dbReference>
<dbReference type="InterPro" id="IPR037354">
    <property type="entry name" value="Commd2"/>
</dbReference>
<accession>A0A2S2PW61</accession>
<feature type="domain" description="COMM" evidence="1">
    <location>
        <begin position="122"/>
        <end position="189"/>
    </location>
</feature>
<dbReference type="InterPro" id="IPR017920">
    <property type="entry name" value="COMM"/>
</dbReference>
<evidence type="ECO:0000313" key="3">
    <source>
        <dbReference type="Proteomes" id="UP000694846"/>
    </source>
</evidence>
<reference evidence="2" key="1">
    <citation type="submission" date="2018-04" db="EMBL/GenBank/DDBJ databases">
        <title>Transcriptome assembly of Sipha flava.</title>
        <authorList>
            <person name="Scully E.D."/>
            <person name="Geib S.M."/>
            <person name="Palmer N.A."/>
            <person name="Koch K."/>
            <person name="Bradshaw J."/>
            <person name="Heng-Moss T."/>
            <person name="Sarath G."/>
        </authorList>
    </citation>
    <scope>NUCLEOTIDE SEQUENCE</scope>
</reference>
<dbReference type="EMBL" id="GGMS01000381">
    <property type="protein sequence ID" value="MBY69584.1"/>
    <property type="molecule type" value="Transcribed_RNA"/>
</dbReference>
<protein>
    <submittedName>
        <fullName evidence="2">COMM domain-containing protein 2</fullName>
    </submittedName>
    <submittedName>
        <fullName evidence="4">Uncharacterized protein LOC112686189</fullName>
    </submittedName>
</protein>
<name>A0A2S2PW61_9HEMI</name>
<dbReference type="Proteomes" id="UP000694846">
    <property type="component" value="Unplaced"/>
</dbReference>
<proteinExistence type="predicted"/>
<dbReference type="Pfam" id="PF07258">
    <property type="entry name" value="COMM_domain"/>
    <property type="match status" value="1"/>
</dbReference>
<gene>
    <name evidence="2" type="primary">Commd2</name>
    <name evidence="4" type="synonym">LOC112686189</name>
    <name evidence="2" type="ORF">g.50646</name>
</gene>
<evidence type="ECO:0000313" key="4">
    <source>
        <dbReference type="RefSeq" id="XP_025414176.1"/>
    </source>
</evidence>
<dbReference type="RefSeq" id="XP_025414176.1">
    <property type="nucleotide sequence ID" value="XM_025558391.1"/>
</dbReference>
<dbReference type="OrthoDB" id="10257479at2759"/>
<evidence type="ECO:0000313" key="2">
    <source>
        <dbReference type="EMBL" id="MBY69584.1"/>
    </source>
</evidence>
<dbReference type="PROSITE" id="PS51269">
    <property type="entry name" value="COMM"/>
    <property type="match status" value="1"/>
</dbReference>
<keyword evidence="3" id="KW-1185">Reference proteome</keyword>
<reference evidence="4" key="2">
    <citation type="submission" date="2025-04" db="UniProtKB">
        <authorList>
            <consortium name="RefSeq"/>
        </authorList>
    </citation>
    <scope>IDENTIFICATION</scope>
    <source>
        <tissue evidence="4">Whole body</tissue>
    </source>
</reference>
<organism evidence="2">
    <name type="scientific">Sipha flava</name>
    <name type="common">yellow sugarcane aphid</name>
    <dbReference type="NCBI Taxonomy" id="143950"/>
    <lineage>
        <taxon>Eukaryota</taxon>
        <taxon>Metazoa</taxon>
        <taxon>Ecdysozoa</taxon>
        <taxon>Arthropoda</taxon>
        <taxon>Hexapoda</taxon>
        <taxon>Insecta</taxon>
        <taxon>Pterygota</taxon>
        <taxon>Neoptera</taxon>
        <taxon>Paraneoptera</taxon>
        <taxon>Hemiptera</taxon>
        <taxon>Sternorrhyncha</taxon>
        <taxon>Aphidomorpha</taxon>
        <taxon>Aphidoidea</taxon>
        <taxon>Aphididae</taxon>
        <taxon>Sipha</taxon>
    </lineage>
</organism>
<sequence>MSSAKEVFKCSFQFLAEQSDNVVKDFLRLTKDFMDKGPNSNLYNKAAEKLEIDEEKIILIIKSLCLMCVQSCKHRLTNEEIKESLLEYGLNDTKLDMIILFFESQKPYLLDILSSSAFVFPHFKELEWRFETDMGSRSLLSQTVPVVTLRLDLEKKNFSESLFLQTNPLNLVHIKDTLEAALKQNQSQWIRKIRRKLK</sequence>
<evidence type="ECO:0000259" key="1">
    <source>
        <dbReference type="PROSITE" id="PS51269"/>
    </source>
</evidence>